<organism evidence="4 5">
    <name type="scientific">Bacillus hominis</name>
    <dbReference type="NCBI Taxonomy" id="2817478"/>
    <lineage>
        <taxon>Bacteria</taxon>
        <taxon>Bacillati</taxon>
        <taxon>Bacillota</taxon>
        <taxon>Bacilli</taxon>
        <taxon>Bacillales</taxon>
        <taxon>Bacillaceae</taxon>
        <taxon>Bacillus</taxon>
        <taxon>Bacillus cereus group</taxon>
    </lineage>
</organism>
<name>A0ABT7RFF4_9BACI</name>
<evidence type="ECO:0000313" key="5">
    <source>
        <dbReference type="Proteomes" id="UP001224139"/>
    </source>
</evidence>
<keyword evidence="2" id="KW-0964">Secreted</keyword>
<accession>A0ABT7RFF4</accession>
<evidence type="ECO:0000256" key="1">
    <source>
        <dbReference type="ARBA" id="ARBA00004613"/>
    </source>
</evidence>
<keyword evidence="5" id="KW-1185">Reference proteome</keyword>
<evidence type="ECO:0000259" key="3">
    <source>
        <dbReference type="Pfam" id="PF14449"/>
    </source>
</evidence>
<dbReference type="Pfam" id="PF14449">
    <property type="entry name" value="PT-TG"/>
    <property type="match status" value="1"/>
</dbReference>
<sequence length="367" mass="40822">MDVKYVPEDWEKTKEGIGELVGSGMFSRGAIDNLKKLDTIIEKATGSIMRNDEDKVVHLPYKSQKGKYQELQKDYNVLHDFSGKVGGLIDTEIDQPFYEDMDAFAEAMRDLTIDKYETSNTIGAKETIMTGSYGQTAEHIKDKIKVSDIFSSNNFFMTSLKAEFDAYKKENPKDNMSYETYQQRRLNSRAFNYDSIKDQQEHKEVWRDVGILVTVVGLGIATVVCPPAGAALAGTALTALTASVGVMEASSAVTGKDWLTQRKLDTNERWLRGLLGFVDVAPMAKGLHAFGNVTTGLKSGISTTTIKGASKVGLEEGGSHLKQADNLLTERAQNANRLSREKFDNLSLNIEKKRFWCKNLRTIAMNL</sequence>
<comment type="caution">
    <text evidence="4">The sequence shown here is derived from an EMBL/GenBank/DDBJ whole genome shotgun (WGS) entry which is preliminary data.</text>
</comment>
<dbReference type="InterPro" id="IPR027797">
    <property type="entry name" value="PT-TG_dom"/>
</dbReference>
<evidence type="ECO:0000313" key="4">
    <source>
        <dbReference type="EMBL" id="MDM5441669.1"/>
    </source>
</evidence>
<dbReference type="EMBL" id="JAUCFG010000003">
    <property type="protein sequence ID" value="MDM5441669.1"/>
    <property type="molecule type" value="Genomic_DNA"/>
</dbReference>
<feature type="domain" description="Pre-toxin TG" evidence="3">
    <location>
        <begin position="244"/>
        <end position="275"/>
    </location>
</feature>
<gene>
    <name evidence="4" type="ORF">QUG02_26890</name>
</gene>
<reference evidence="4 5" key="1">
    <citation type="submission" date="2023-06" db="EMBL/GenBank/DDBJ databases">
        <title>Comparative genomics of Bacillaceae isolates and their secondary metabolite potential.</title>
        <authorList>
            <person name="Song L."/>
            <person name="Nielsen L.J."/>
            <person name="Mohite O."/>
            <person name="Xu X."/>
            <person name="Weber T."/>
            <person name="Kovacs A.T."/>
        </authorList>
    </citation>
    <scope>NUCLEOTIDE SEQUENCE [LARGE SCALE GENOMIC DNA]</scope>
    <source>
        <strain evidence="4 5">DX2.1</strain>
    </source>
</reference>
<proteinExistence type="predicted"/>
<comment type="subcellular location">
    <subcellularLocation>
        <location evidence="1">Secreted</location>
    </subcellularLocation>
</comment>
<evidence type="ECO:0000256" key="2">
    <source>
        <dbReference type="ARBA" id="ARBA00022525"/>
    </source>
</evidence>
<dbReference type="RefSeq" id="WP_289361100.1">
    <property type="nucleotide sequence ID" value="NZ_JAUCFG010000003.1"/>
</dbReference>
<dbReference type="Proteomes" id="UP001224139">
    <property type="component" value="Unassembled WGS sequence"/>
</dbReference>
<protein>
    <recommendedName>
        <fullName evidence="3">Pre-toxin TG domain-containing protein</fullName>
    </recommendedName>
</protein>